<evidence type="ECO:0000313" key="2">
    <source>
        <dbReference type="EMBL" id="GAX88101.1"/>
    </source>
</evidence>
<accession>A0A292YGC3</accession>
<dbReference type="RefSeq" id="WP_096259851.1">
    <property type="nucleotide sequence ID" value="NZ_BDME01000006.1"/>
</dbReference>
<dbReference type="SMART" id="SM00886">
    <property type="entry name" value="Dabb"/>
    <property type="match status" value="1"/>
</dbReference>
<dbReference type="PROSITE" id="PS51502">
    <property type="entry name" value="S_R_A_B_BARREL"/>
    <property type="match status" value="1"/>
</dbReference>
<dbReference type="AlphaFoldDB" id="A0A292YGC3"/>
<protein>
    <recommendedName>
        <fullName evidence="1">Stress-response A/B barrel domain-containing protein</fullName>
    </recommendedName>
</protein>
<sequence length="93" mass="11121">MIKHVVIFKTQKNAPLNEFKKRIEDLKIYIKEIKSIEVGIDIRFDKNPSDFCVITKVENIKDLEIYATHPKHLEVIEFIKPYIKERCVVDYEK</sequence>
<dbReference type="Proteomes" id="UP000217944">
    <property type="component" value="Unassembled WGS sequence"/>
</dbReference>
<dbReference type="OrthoDB" id="9808130at2"/>
<evidence type="ECO:0000259" key="1">
    <source>
        <dbReference type="PROSITE" id="PS51502"/>
    </source>
</evidence>
<dbReference type="InterPro" id="IPR011008">
    <property type="entry name" value="Dimeric_a/b-barrel"/>
</dbReference>
<dbReference type="Gene3D" id="3.30.70.100">
    <property type="match status" value="1"/>
</dbReference>
<dbReference type="EMBL" id="BDME01000006">
    <property type="protein sequence ID" value="GAX88101.1"/>
    <property type="molecule type" value="Genomic_DNA"/>
</dbReference>
<dbReference type="SUPFAM" id="SSF54909">
    <property type="entry name" value="Dimeric alpha+beta barrel"/>
    <property type="match status" value="1"/>
</dbReference>
<organism evidence="2 3">
    <name type="scientific">Lebetimonas natsushimae</name>
    <dbReference type="NCBI Taxonomy" id="1936991"/>
    <lineage>
        <taxon>Bacteria</taxon>
        <taxon>Pseudomonadati</taxon>
        <taxon>Campylobacterota</taxon>
        <taxon>Epsilonproteobacteria</taxon>
        <taxon>Nautiliales</taxon>
        <taxon>Nautiliaceae</taxon>
        <taxon>Lebetimonas</taxon>
    </lineage>
</organism>
<name>A0A292YGC3_9BACT</name>
<gene>
    <name evidence="2" type="ORF">LNAT_P1396</name>
</gene>
<evidence type="ECO:0000313" key="3">
    <source>
        <dbReference type="Proteomes" id="UP000217944"/>
    </source>
</evidence>
<feature type="domain" description="Stress-response A/B barrel" evidence="1">
    <location>
        <begin position="2"/>
        <end position="91"/>
    </location>
</feature>
<dbReference type="InterPro" id="IPR013097">
    <property type="entry name" value="Dabb"/>
</dbReference>
<dbReference type="PANTHER" id="PTHR37832">
    <property type="entry name" value="BLL2683 PROTEIN"/>
    <property type="match status" value="1"/>
</dbReference>
<keyword evidence="3" id="KW-1185">Reference proteome</keyword>
<proteinExistence type="predicted"/>
<dbReference type="Pfam" id="PF07876">
    <property type="entry name" value="Dabb"/>
    <property type="match status" value="1"/>
</dbReference>
<dbReference type="PANTHER" id="PTHR37832:SF1">
    <property type="entry name" value="STRESS-RESPONSE A_B BARREL DOMAIN-CONTAINING PROTEIN"/>
    <property type="match status" value="1"/>
</dbReference>
<reference evidence="2 3" key="1">
    <citation type="journal article" date="2017" name="Syst. Appl. Microbiol.">
        <title>Lebetimonas natsushimae sp. nov., a novel strictly anaerobic, moderately thermophilic chemoautotroph isolated from a deep-sea hydrothermal vent polychaete nest in the Mid-Okinawa Trough.</title>
        <authorList>
            <person name="Nagata R."/>
            <person name="Takaki Y."/>
            <person name="Tame A."/>
            <person name="Nunoura T."/>
            <person name="Muto H."/>
            <person name="Mino S."/>
            <person name="Sawayama S."/>
            <person name="Takai K."/>
            <person name="Nakagawa S."/>
        </authorList>
    </citation>
    <scope>NUCLEOTIDE SEQUENCE [LARGE SCALE GENOMIC DNA]</scope>
    <source>
        <strain evidence="2 3">HS1857</strain>
    </source>
</reference>
<comment type="caution">
    <text evidence="2">The sequence shown here is derived from an EMBL/GenBank/DDBJ whole genome shotgun (WGS) entry which is preliminary data.</text>
</comment>